<dbReference type="PRINTS" id="PR00080">
    <property type="entry name" value="SDRFAMILY"/>
</dbReference>
<protein>
    <submittedName>
        <fullName evidence="3">SDR family oxidoreductase</fullName>
    </submittedName>
</protein>
<dbReference type="PANTHER" id="PTHR42760:SF115">
    <property type="entry name" value="3-OXOACYL-[ACYL-CARRIER-PROTEIN] REDUCTASE FABG"/>
    <property type="match status" value="1"/>
</dbReference>
<dbReference type="PRINTS" id="PR00081">
    <property type="entry name" value="GDHRDH"/>
</dbReference>
<evidence type="ECO:0000256" key="1">
    <source>
        <dbReference type="ARBA" id="ARBA00006484"/>
    </source>
</evidence>
<dbReference type="PANTHER" id="PTHR42760">
    <property type="entry name" value="SHORT-CHAIN DEHYDROGENASES/REDUCTASES FAMILY MEMBER"/>
    <property type="match status" value="1"/>
</dbReference>
<dbReference type="GO" id="GO:0016616">
    <property type="term" value="F:oxidoreductase activity, acting on the CH-OH group of donors, NAD or NADP as acceptor"/>
    <property type="evidence" value="ECO:0007669"/>
    <property type="project" value="TreeGrafter"/>
</dbReference>
<dbReference type="SUPFAM" id="SSF51735">
    <property type="entry name" value="NAD(P)-binding Rossmann-fold domains"/>
    <property type="match status" value="1"/>
</dbReference>
<evidence type="ECO:0000256" key="2">
    <source>
        <dbReference type="ARBA" id="ARBA00023002"/>
    </source>
</evidence>
<sequence length="269" mass="28680">MPLGAAPRRRMREENDMRFQDRAVLVTGGGSGIGQQVCYAAAKEGGRVAVGDLDPERAETTAAEIRQRGGEAQAFRIDVAQPASVNAFVEAAETTLGRLDVLVNSAGMREIVPVLDLSFEEWQRIITVNLTGTFLPSQAFARKLVAAGKTGSIVNLASTLGLMAAPNRAAYTASKHGVVGLTKEMALELGEKGIRVNAVAPGVTRTAMTERYFQDPVYSEVVRGIHALGRWGEADEIARAIMFLAAEENGFVTGSILTVDGGWTTGKKM</sequence>
<evidence type="ECO:0000313" key="3">
    <source>
        <dbReference type="EMBL" id="TDH61610.1"/>
    </source>
</evidence>
<dbReference type="NCBIfam" id="NF005559">
    <property type="entry name" value="PRK07231.1"/>
    <property type="match status" value="1"/>
</dbReference>
<dbReference type="InterPro" id="IPR020904">
    <property type="entry name" value="Sc_DH/Rdtase_CS"/>
</dbReference>
<reference evidence="3 4" key="1">
    <citation type="journal article" date="2016" name="J. Microbiol.">
        <title>Dankookia rubra gen. nov., sp. nov., an alphaproteobacterium isolated from sediment of a shallow stream.</title>
        <authorList>
            <person name="Kim W.H."/>
            <person name="Kim D.H."/>
            <person name="Kang K."/>
            <person name="Ahn T.Y."/>
        </authorList>
    </citation>
    <scope>NUCLEOTIDE SEQUENCE [LARGE SCALE GENOMIC DNA]</scope>
    <source>
        <strain evidence="3 4">JCM30602</strain>
    </source>
</reference>
<dbReference type="AlphaFoldDB" id="A0A4R5QEI1"/>
<dbReference type="PROSITE" id="PS00061">
    <property type="entry name" value="ADH_SHORT"/>
    <property type="match status" value="1"/>
</dbReference>
<dbReference type="EMBL" id="SMSJ01000019">
    <property type="protein sequence ID" value="TDH61610.1"/>
    <property type="molecule type" value="Genomic_DNA"/>
</dbReference>
<dbReference type="Gene3D" id="3.40.50.720">
    <property type="entry name" value="NAD(P)-binding Rossmann-like Domain"/>
    <property type="match status" value="1"/>
</dbReference>
<dbReference type="CDD" id="cd05233">
    <property type="entry name" value="SDR_c"/>
    <property type="match status" value="1"/>
</dbReference>
<organism evidence="3 4">
    <name type="scientific">Dankookia rubra</name>
    <dbReference type="NCBI Taxonomy" id="1442381"/>
    <lineage>
        <taxon>Bacteria</taxon>
        <taxon>Pseudomonadati</taxon>
        <taxon>Pseudomonadota</taxon>
        <taxon>Alphaproteobacteria</taxon>
        <taxon>Acetobacterales</taxon>
        <taxon>Roseomonadaceae</taxon>
        <taxon>Dankookia</taxon>
    </lineage>
</organism>
<keyword evidence="4" id="KW-1185">Reference proteome</keyword>
<dbReference type="Pfam" id="PF13561">
    <property type="entry name" value="adh_short_C2"/>
    <property type="match status" value="1"/>
</dbReference>
<accession>A0A4R5QEI1</accession>
<comment type="similarity">
    <text evidence="1">Belongs to the short-chain dehydrogenases/reductases (SDR) family.</text>
</comment>
<dbReference type="FunFam" id="3.40.50.720:FF:000084">
    <property type="entry name" value="Short-chain dehydrogenase reductase"/>
    <property type="match status" value="1"/>
</dbReference>
<dbReference type="InterPro" id="IPR002347">
    <property type="entry name" value="SDR_fam"/>
</dbReference>
<proteinExistence type="inferred from homology"/>
<dbReference type="Proteomes" id="UP000295096">
    <property type="component" value="Unassembled WGS sequence"/>
</dbReference>
<name>A0A4R5QEI1_9PROT</name>
<comment type="caution">
    <text evidence="3">The sequence shown here is derived from an EMBL/GenBank/DDBJ whole genome shotgun (WGS) entry which is preliminary data.</text>
</comment>
<dbReference type="OrthoDB" id="154414at2"/>
<gene>
    <name evidence="3" type="ORF">E2C06_15880</name>
</gene>
<dbReference type="InterPro" id="IPR036291">
    <property type="entry name" value="NAD(P)-bd_dom_sf"/>
</dbReference>
<evidence type="ECO:0000313" key="4">
    <source>
        <dbReference type="Proteomes" id="UP000295096"/>
    </source>
</evidence>
<keyword evidence="2" id="KW-0560">Oxidoreductase</keyword>